<protein>
    <recommendedName>
        <fullName evidence="3">N-acetyltransferase domain-containing protein</fullName>
    </recommendedName>
</protein>
<reference evidence="5" key="1">
    <citation type="submission" date="2016-05" db="EMBL/GenBank/DDBJ databases">
        <title>Comparative genomics of biotechnologically important yeasts.</title>
        <authorList>
            <consortium name="DOE Joint Genome Institute"/>
            <person name="Riley R."/>
            <person name="Haridas S."/>
            <person name="Wolfe K.H."/>
            <person name="Lopes M.R."/>
            <person name="Hittinger C.T."/>
            <person name="Goker M."/>
            <person name="Salamov A."/>
            <person name="Wisecaver J."/>
            <person name="Long T.M."/>
            <person name="Aerts A.L."/>
            <person name="Barry K."/>
            <person name="Choi C."/>
            <person name="Clum A."/>
            <person name="Coughlan A.Y."/>
            <person name="Deshpande S."/>
            <person name="Douglass A.P."/>
            <person name="Hanson S.J."/>
            <person name="Klenk H.-P."/>
            <person name="Labutti K."/>
            <person name="Lapidus A."/>
            <person name="Lindquist E."/>
            <person name="Lipzen A."/>
            <person name="Meier-Kolthoff J.P."/>
            <person name="Ohm R.A."/>
            <person name="Otillar R.P."/>
            <person name="Pangilinan J."/>
            <person name="Peng Y."/>
            <person name="Rokas A."/>
            <person name="Rosa C.A."/>
            <person name="Scheuner C."/>
            <person name="Sibirny A.A."/>
            <person name="Slot J.C."/>
            <person name="Stielow J.B."/>
            <person name="Sun H."/>
            <person name="Kurtzman C.P."/>
            <person name="Blackwell M."/>
            <person name="Grigoriev I.V."/>
            <person name="Jeffries T.W."/>
        </authorList>
    </citation>
    <scope>NUCLEOTIDE SEQUENCE [LARGE SCALE GENOMIC DNA]</scope>
    <source>
        <strain evidence="5">DSM 1968</strain>
    </source>
</reference>
<dbReference type="GO" id="GO:0004145">
    <property type="term" value="F:diamine N-acetyltransferase activity"/>
    <property type="evidence" value="ECO:0007669"/>
    <property type="project" value="EnsemblFungi"/>
</dbReference>
<keyword evidence="2" id="KW-0012">Acyltransferase</keyword>
<evidence type="ECO:0000313" key="5">
    <source>
        <dbReference type="Proteomes" id="UP000095038"/>
    </source>
</evidence>
<dbReference type="OrthoDB" id="30840at2759"/>
<evidence type="ECO:0000313" key="4">
    <source>
        <dbReference type="EMBL" id="ODV63606.1"/>
    </source>
</evidence>
<evidence type="ECO:0000256" key="2">
    <source>
        <dbReference type="ARBA" id="ARBA00023315"/>
    </source>
</evidence>
<keyword evidence="1" id="KW-0808">Transferase</keyword>
<dbReference type="InterPro" id="IPR016181">
    <property type="entry name" value="Acyl_CoA_acyltransferase"/>
</dbReference>
<dbReference type="GO" id="GO:0005737">
    <property type="term" value="C:cytoplasm"/>
    <property type="evidence" value="ECO:0007669"/>
    <property type="project" value="TreeGrafter"/>
</dbReference>
<sequence length="192" mass="21707">MSPQLPLHLAIRPLNICDAEQVLRLEKKGFSKSEACSAEGIRYRLLACPELCSGIFIRRFSSKYAQFDKDLENDLDTTVTQNYSSKPIRNVDLDYLPDEKSSTVEEKLIGHIMATKINGEFITTESMALPKDDNDAINGHQESSITIGLHSLVIDPEYRGKHLGILLLHDYVQKLSNQRVAKYLTLLCKKKL</sequence>
<name>A0A1D2VPS8_9ASCO</name>
<dbReference type="InParanoid" id="A0A1D2VPS8"/>
<dbReference type="GeneID" id="30965914"/>
<feature type="domain" description="N-acetyltransferase" evidence="3">
    <location>
        <begin position="110"/>
        <end position="185"/>
    </location>
</feature>
<dbReference type="AlphaFoldDB" id="A0A1D2VPS8"/>
<dbReference type="GO" id="GO:0006325">
    <property type="term" value="P:chromatin organization"/>
    <property type="evidence" value="ECO:0007669"/>
    <property type="project" value="EnsemblFungi"/>
</dbReference>
<feature type="non-terminal residue" evidence="4">
    <location>
        <position position="192"/>
    </location>
</feature>
<proteinExistence type="predicted"/>
<dbReference type="Gene3D" id="3.40.630.30">
    <property type="match status" value="1"/>
</dbReference>
<dbReference type="Proteomes" id="UP000095038">
    <property type="component" value="Unassembled WGS sequence"/>
</dbReference>
<keyword evidence="5" id="KW-1185">Reference proteome</keyword>
<dbReference type="PANTHER" id="PTHR10908">
    <property type="entry name" value="SEROTONIN N-ACETYLTRANSFERASE"/>
    <property type="match status" value="1"/>
</dbReference>
<dbReference type="RefSeq" id="XP_020049913.1">
    <property type="nucleotide sequence ID" value="XM_020192278.1"/>
</dbReference>
<accession>A0A1D2VPS8</accession>
<dbReference type="GO" id="GO:0004059">
    <property type="term" value="F:aralkylamine N-acetyltransferase activity"/>
    <property type="evidence" value="ECO:0007669"/>
    <property type="project" value="EnsemblFungi"/>
</dbReference>
<dbReference type="FunCoup" id="A0A1D2VPS8">
    <property type="interactions" value="262"/>
</dbReference>
<gene>
    <name evidence="4" type="ORF">ASCRUDRAFT_73417</name>
</gene>
<dbReference type="InterPro" id="IPR051635">
    <property type="entry name" value="SNAT-like"/>
</dbReference>
<organism evidence="4 5">
    <name type="scientific">Ascoidea rubescens DSM 1968</name>
    <dbReference type="NCBI Taxonomy" id="1344418"/>
    <lineage>
        <taxon>Eukaryota</taxon>
        <taxon>Fungi</taxon>
        <taxon>Dikarya</taxon>
        <taxon>Ascomycota</taxon>
        <taxon>Saccharomycotina</taxon>
        <taxon>Saccharomycetes</taxon>
        <taxon>Ascoideaceae</taxon>
        <taxon>Ascoidea</taxon>
    </lineage>
</organism>
<evidence type="ECO:0000256" key="1">
    <source>
        <dbReference type="ARBA" id="ARBA00022679"/>
    </source>
</evidence>
<dbReference type="EMBL" id="KV454475">
    <property type="protein sequence ID" value="ODV63606.1"/>
    <property type="molecule type" value="Genomic_DNA"/>
</dbReference>
<dbReference type="STRING" id="1344418.A0A1D2VPS8"/>
<dbReference type="InterPro" id="IPR000182">
    <property type="entry name" value="GNAT_dom"/>
</dbReference>
<dbReference type="PANTHER" id="PTHR10908:SF0">
    <property type="entry name" value="SEROTONIN N-ACETYLTRANSFERASE"/>
    <property type="match status" value="1"/>
</dbReference>
<dbReference type="SUPFAM" id="SSF55729">
    <property type="entry name" value="Acyl-CoA N-acyltransferases (Nat)"/>
    <property type="match status" value="1"/>
</dbReference>
<dbReference type="Pfam" id="PF13673">
    <property type="entry name" value="Acetyltransf_10"/>
    <property type="match status" value="1"/>
</dbReference>
<evidence type="ECO:0000259" key="3">
    <source>
        <dbReference type="Pfam" id="PF13673"/>
    </source>
</evidence>